<accession>A0A162L8F3</accession>
<evidence type="ECO:0000313" key="2">
    <source>
        <dbReference type="EMBL" id="KYO53760.1"/>
    </source>
</evidence>
<evidence type="ECO:0000313" key="3">
    <source>
        <dbReference type="Proteomes" id="UP000075787"/>
    </source>
</evidence>
<dbReference type="InterPro" id="IPR000257">
    <property type="entry name" value="Uroporphyrinogen_deCOase"/>
</dbReference>
<reference evidence="2 3" key="1">
    <citation type="submission" date="2015-12" db="EMBL/GenBank/DDBJ databases">
        <title>Genome sequence of Tistrella mobilis MCCC 1A02139.</title>
        <authorList>
            <person name="Lu L."/>
            <person name="Lai Q."/>
            <person name="Shao Z."/>
            <person name="Qian P."/>
        </authorList>
    </citation>
    <scope>NUCLEOTIDE SEQUENCE [LARGE SCALE GENOMIC DNA]</scope>
    <source>
        <strain evidence="2 3">MCCC 1A02139</strain>
    </source>
</reference>
<dbReference type="Gene3D" id="3.20.20.210">
    <property type="match status" value="1"/>
</dbReference>
<name>A0A162L8F3_9PROT</name>
<evidence type="ECO:0000259" key="1">
    <source>
        <dbReference type="Pfam" id="PF01208"/>
    </source>
</evidence>
<organism evidence="2 3">
    <name type="scientific">Tistrella mobilis</name>
    <dbReference type="NCBI Taxonomy" id="171437"/>
    <lineage>
        <taxon>Bacteria</taxon>
        <taxon>Pseudomonadati</taxon>
        <taxon>Pseudomonadota</taxon>
        <taxon>Alphaproteobacteria</taxon>
        <taxon>Geminicoccales</taxon>
        <taxon>Geminicoccaceae</taxon>
        <taxon>Tistrella</taxon>
    </lineage>
</organism>
<dbReference type="Pfam" id="PF01208">
    <property type="entry name" value="URO-D"/>
    <property type="match status" value="1"/>
</dbReference>
<dbReference type="Proteomes" id="UP000075787">
    <property type="component" value="Unassembled WGS sequence"/>
</dbReference>
<feature type="domain" description="Uroporphyrinogen decarboxylase (URO-D)" evidence="1">
    <location>
        <begin position="84"/>
        <end position="191"/>
    </location>
</feature>
<proteinExistence type="predicted"/>
<sequence>MRGETVSGRAGTGWRADGRRTKVALWRHHPRRDVSAPALVTATRDLDRRLEGDLIKLTPAGTWQAAAFGLTDCWRPDPVGLRTILHRPVAAVADWAGIGQAAAAAPWHPREEAVLKATADMAATRTRPVPLLTTLFAPATVLAQLAPADVLARHLAEAPEAVMAALDAVAGRAVRLVAAIAAAGADGVYLAAKHRGHGRWPLPAGAAGDRLAAAIDDTDRRVMAAADGLGFNMLHLHEADAAAWWPLPAGVARWAVHLDQAVLEALPAQALAGALPAVGLDHRLIGRGGRDLAAVVDRLRCGPGAGGMILASACVLPLSVDLRAAARMMRQLRRVAT</sequence>
<gene>
    <name evidence="2" type="ORF">AUP44_26290</name>
</gene>
<protein>
    <recommendedName>
        <fullName evidence="1">Uroporphyrinogen decarboxylase (URO-D) domain-containing protein</fullName>
    </recommendedName>
</protein>
<dbReference type="AlphaFoldDB" id="A0A162L8F3"/>
<dbReference type="GO" id="GO:0006779">
    <property type="term" value="P:porphyrin-containing compound biosynthetic process"/>
    <property type="evidence" value="ECO:0007669"/>
    <property type="project" value="InterPro"/>
</dbReference>
<dbReference type="SUPFAM" id="SSF51726">
    <property type="entry name" value="UROD/MetE-like"/>
    <property type="match status" value="1"/>
</dbReference>
<dbReference type="GO" id="GO:0004853">
    <property type="term" value="F:uroporphyrinogen decarboxylase activity"/>
    <property type="evidence" value="ECO:0007669"/>
    <property type="project" value="InterPro"/>
</dbReference>
<dbReference type="EMBL" id="LPZR01000107">
    <property type="protein sequence ID" value="KYO53760.1"/>
    <property type="molecule type" value="Genomic_DNA"/>
</dbReference>
<dbReference type="InterPro" id="IPR038071">
    <property type="entry name" value="UROD/MetE-like_sf"/>
</dbReference>
<comment type="caution">
    <text evidence="2">The sequence shown here is derived from an EMBL/GenBank/DDBJ whole genome shotgun (WGS) entry which is preliminary data.</text>
</comment>